<comment type="caution">
    <text evidence="2">The sequence shown here is derived from an EMBL/GenBank/DDBJ whole genome shotgun (WGS) entry which is preliminary data.</text>
</comment>
<dbReference type="Proteomes" id="UP000823775">
    <property type="component" value="Unassembled WGS sequence"/>
</dbReference>
<dbReference type="EMBL" id="JACEIK010002627">
    <property type="protein sequence ID" value="MCD9638130.1"/>
    <property type="molecule type" value="Genomic_DNA"/>
</dbReference>
<evidence type="ECO:0000313" key="2">
    <source>
        <dbReference type="EMBL" id="MCD9638130.1"/>
    </source>
</evidence>
<name>A0ABS8UWD6_DATST</name>
<organism evidence="2 3">
    <name type="scientific">Datura stramonium</name>
    <name type="common">Jimsonweed</name>
    <name type="synonym">Common thornapple</name>
    <dbReference type="NCBI Taxonomy" id="4076"/>
    <lineage>
        <taxon>Eukaryota</taxon>
        <taxon>Viridiplantae</taxon>
        <taxon>Streptophyta</taxon>
        <taxon>Embryophyta</taxon>
        <taxon>Tracheophyta</taxon>
        <taxon>Spermatophyta</taxon>
        <taxon>Magnoliopsida</taxon>
        <taxon>eudicotyledons</taxon>
        <taxon>Gunneridae</taxon>
        <taxon>Pentapetalae</taxon>
        <taxon>asterids</taxon>
        <taxon>lamiids</taxon>
        <taxon>Solanales</taxon>
        <taxon>Solanaceae</taxon>
        <taxon>Solanoideae</taxon>
        <taxon>Datureae</taxon>
        <taxon>Datura</taxon>
    </lineage>
</organism>
<keyword evidence="3" id="KW-1185">Reference proteome</keyword>
<protein>
    <submittedName>
        <fullName evidence="2">Uncharacterized protein</fullName>
    </submittedName>
</protein>
<evidence type="ECO:0000256" key="1">
    <source>
        <dbReference type="SAM" id="MobiDB-lite"/>
    </source>
</evidence>
<accession>A0ABS8UWD6</accession>
<proteinExistence type="predicted"/>
<feature type="region of interest" description="Disordered" evidence="1">
    <location>
        <begin position="113"/>
        <end position="133"/>
    </location>
</feature>
<evidence type="ECO:0000313" key="3">
    <source>
        <dbReference type="Proteomes" id="UP000823775"/>
    </source>
</evidence>
<reference evidence="2 3" key="1">
    <citation type="journal article" date="2021" name="BMC Genomics">
        <title>Datura genome reveals duplications of psychoactive alkaloid biosynthetic genes and high mutation rate following tissue culture.</title>
        <authorList>
            <person name="Rajewski A."/>
            <person name="Carter-House D."/>
            <person name="Stajich J."/>
            <person name="Litt A."/>
        </authorList>
    </citation>
    <scope>NUCLEOTIDE SEQUENCE [LARGE SCALE GENOMIC DNA]</scope>
    <source>
        <strain evidence="2">AR-01</strain>
    </source>
</reference>
<gene>
    <name evidence="2" type="ORF">HAX54_021864</name>
</gene>
<sequence>MLIDLSLFLPSDIPSIFVGVCFHLRSQPSLHHLCSHFANLHLMDYITSSCQQVFLDLPVVVPISTGDNCLRKNLARCFSEAQKSSSGRANKRNGANTPALLLMQHNFQREPEFPKHFERASSNKRRSHERSRELRGNTLIDLRTILFIIFN</sequence>